<feature type="non-terminal residue" evidence="2">
    <location>
        <position position="1"/>
    </location>
</feature>
<feature type="compositionally biased region" description="Basic residues" evidence="1">
    <location>
        <begin position="1"/>
        <end position="29"/>
    </location>
</feature>
<evidence type="ECO:0000256" key="1">
    <source>
        <dbReference type="SAM" id="MobiDB-lite"/>
    </source>
</evidence>
<sequence>KTQRKRKQNGLKDKRKERRKHRTGKKKERWKSENGSLLKELGLSKSFPLENSLFDSWLAKSVQITADDMLSQWALGGQHNDKSSSLLSDQ</sequence>
<comment type="caution">
    <text evidence="2">The sequence shown here is derived from an EMBL/GenBank/DDBJ whole genome shotgun (WGS) entry which is preliminary data.</text>
</comment>
<dbReference type="Proteomes" id="UP001352852">
    <property type="component" value="Unassembled WGS sequence"/>
</dbReference>
<evidence type="ECO:0000313" key="3">
    <source>
        <dbReference type="Proteomes" id="UP001352852"/>
    </source>
</evidence>
<feature type="region of interest" description="Disordered" evidence="1">
    <location>
        <begin position="1"/>
        <end position="32"/>
    </location>
</feature>
<accession>A0ABU7F6M3</accession>
<proteinExistence type="predicted"/>
<reference evidence="2 3" key="1">
    <citation type="submission" date="2021-06" db="EMBL/GenBank/DDBJ databases">
        <authorList>
            <person name="Palmer J.M."/>
        </authorList>
    </citation>
    <scope>NUCLEOTIDE SEQUENCE [LARGE SCALE GENOMIC DNA]</scope>
    <source>
        <strain evidence="2 3">CL_MEX2019</strain>
        <tissue evidence="2">Muscle</tissue>
    </source>
</reference>
<keyword evidence="3" id="KW-1185">Reference proteome</keyword>
<gene>
    <name evidence="2" type="ORF">CHARACLAT_025332</name>
</gene>
<feature type="non-terminal residue" evidence="2">
    <location>
        <position position="90"/>
    </location>
</feature>
<evidence type="ECO:0000313" key="2">
    <source>
        <dbReference type="EMBL" id="MED6294847.1"/>
    </source>
</evidence>
<protein>
    <submittedName>
        <fullName evidence="2">Uncharacterized protein</fullName>
    </submittedName>
</protein>
<dbReference type="EMBL" id="JAHUTJ010076681">
    <property type="protein sequence ID" value="MED6294847.1"/>
    <property type="molecule type" value="Genomic_DNA"/>
</dbReference>
<name>A0ABU7F6M3_9TELE</name>
<organism evidence="2 3">
    <name type="scientific">Characodon lateralis</name>
    <dbReference type="NCBI Taxonomy" id="208331"/>
    <lineage>
        <taxon>Eukaryota</taxon>
        <taxon>Metazoa</taxon>
        <taxon>Chordata</taxon>
        <taxon>Craniata</taxon>
        <taxon>Vertebrata</taxon>
        <taxon>Euteleostomi</taxon>
        <taxon>Actinopterygii</taxon>
        <taxon>Neopterygii</taxon>
        <taxon>Teleostei</taxon>
        <taxon>Neoteleostei</taxon>
        <taxon>Acanthomorphata</taxon>
        <taxon>Ovalentaria</taxon>
        <taxon>Atherinomorphae</taxon>
        <taxon>Cyprinodontiformes</taxon>
        <taxon>Goodeidae</taxon>
        <taxon>Characodon</taxon>
    </lineage>
</organism>